<gene>
    <name evidence="2" type="ORF">FHS68_003864</name>
</gene>
<evidence type="ECO:0000313" key="2">
    <source>
        <dbReference type="EMBL" id="NIJ54682.1"/>
    </source>
</evidence>
<feature type="chain" id="PRO_5047150583" evidence="1">
    <location>
        <begin position="21"/>
        <end position="158"/>
    </location>
</feature>
<evidence type="ECO:0000256" key="1">
    <source>
        <dbReference type="SAM" id="SignalP"/>
    </source>
</evidence>
<proteinExistence type="predicted"/>
<dbReference type="PROSITE" id="PS51257">
    <property type="entry name" value="PROKAR_LIPOPROTEIN"/>
    <property type="match status" value="1"/>
</dbReference>
<accession>A0ABX0UP16</accession>
<feature type="signal peptide" evidence="1">
    <location>
        <begin position="1"/>
        <end position="20"/>
    </location>
</feature>
<keyword evidence="3" id="KW-1185">Reference proteome</keyword>
<dbReference type="Proteomes" id="UP001179181">
    <property type="component" value="Unassembled WGS sequence"/>
</dbReference>
<keyword evidence="1" id="KW-0732">Signal</keyword>
<comment type="caution">
    <text evidence="2">The sequence shown here is derived from an EMBL/GenBank/DDBJ whole genome shotgun (WGS) entry which is preliminary data.</text>
</comment>
<sequence>MFLRLLLSVGFCCLSILAFIACHEESPFVYSCQGGPVNFELFNDDLNPGAYLNHVGTTKLDYNIIQDESDMYEKLYIIYLRKKVDFKSKSLIVISVNGGGKTYVVNQTVEADCDKHKLIINATMTCGICTDDGVSYVFIIVPKVPSNTIIEFFPTYIN</sequence>
<name>A0ABX0UP16_9BACT</name>
<evidence type="ECO:0000313" key="3">
    <source>
        <dbReference type="Proteomes" id="UP001179181"/>
    </source>
</evidence>
<organism evidence="2 3">
    <name type="scientific">Dyadobacter arcticus</name>
    <dbReference type="NCBI Taxonomy" id="1078754"/>
    <lineage>
        <taxon>Bacteria</taxon>
        <taxon>Pseudomonadati</taxon>
        <taxon>Bacteroidota</taxon>
        <taxon>Cytophagia</taxon>
        <taxon>Cytophagales</taxon>
        <taxon>Spirosomataceae</taxon>
        <taxon>Dyadobacter</taxon>
    </lineage>
</organism>
<dbReference type="EMBL" id="JAASQJ010000003">
    <property type="protein sequence ID" value="NIJ54682.1"/>
    <property type="molecule type" value="Genomic_DNA"/>
</dbReference>
<reference evidence="2 3" key="1">
    <citation type="submission" date="2020-03" db="EMBL/GenBank/DDBJ databases">
        <title>Genomic Encyclopedia of Type Strains, Phase IV (KMG-IV): sequencing the most valuable type-strain genomes for metagenomic binning, comparative biology and taxonomic classification.</title>
        <authorList>
            <person name="Goeker M."/>
        </authorList>
    </citation>
    <scope>NUCLEOTIDE SEQUENCE [LARGE SCALE GENOMIC DNA]</scope>
    <source>
        <strain evidence="2 3">DSM 102865</strain>
    </source>
</reference>
<protein>
    <submittedName>
        <fullName evidence="2">Uncharacterized protein</fullName>
    </submittedName>
</protein>